<dbReference type="PANTHER" id="PTHR35123">
    <property type="entry name" value="OS07G0633900 PROTEIN-RELATED"/>
    <property type="match status" value="1"/>
</dbReference>
<keyword evidence="2" id="KW-1185">Reference proteome</keyword>
<dbReference type="Proteomes" id="UP000634136">
    <property type="component" value="Unassembled WGS sequence"/>
</dbReference>
<dbReference type="OrthoDB" id="693585at2759"/>
<name>A0A834SQ03_9FABA</name>
<comment type="caution">
    <text evidence="1">The sequence shown here is derived from an EMBL/GenBank/DDBJ whole genome shotgun (WGS) entry which is preliminary data.</text>
</comment>
<dbReference type="AlphaFoldDB" id="A0A834SQ03"/>
<sequence>MSASNDEISTVGSFRHGCHGDDDGKKKQQHSCYGLRKDMGKAKQVVMHRFAKAKKKLHNCSSKRVLRLSSSVNSTTTSGKTIRGPAGCWGKGSYVCFTRPQVLESFNGSPISDPNDPNLTTFIEKNDFYSKECNPHLD</sequence>
<proteinExistence type="predicted"/>
<evidence type="ECO:0000313" key="1">
    <source>
        <dbReference type="EMBL" id="KAF7805007.1"/>
    </source>
</evidence>
<protein>
    <submittedName>
        <fullName evidence="1">Loricrin isoform X2</fullName>
    </submittedName>
</protein>
<accession>A0A834SQ03</accession>
<evidence type="ECO:0000313" key="2">
    <source>
        <dbReference type="Proteomes" id="UP000634136"/>
    </source>
</evidence>
<dbReference type="EMBL" id="JAAIUW010000013">
    <property type="protein sequence ID" value="KAF7805007.1"/>
    <property type="molecule type" value="Genomic_DNA"/>
</dbReference>
<organism evidence="1 2">
    <name type="scientific">Senna tora</name>
    <dbReference type="NCBI Taxonomy" id="362788"/>
    <lineage>
        <taxon>Eukaryota</taxon>
        <taxon>Viridiplantae</taxon>
        <taxon>Streptophyta</taxon>
        <taxon>Embryophyta</taxon>
        <taxon>Tracheophyta</taxon>
        <taxon>Spermatophyta</taxon>
        <taxon>Magnoliopsida</taxon>
        <taxon>eudicotyledons</taxon>
        <taxon>Gunneridae</taxon>
        <taxon>Pentapetalae</taxon>
        <taxon>rosids</taxon>
        <taxon>fabids</taxon>
        <taxon>Fabales</taxon>
        <taxon>Fabaceae</taxon>
        <taxon>Caesalpinioideae</taxon>
        <taxon>Cassia clade</taxon>
        <taxon>Senna</taxon>
    </lineage>
</organism>
<dbReference type="PANTHER" id="PTHR35123:SF2">
    <property type="entry name" value="UBIQUITIN CARBOXYL-TERMINAL HYDROLASE-LIKE PROTEIN"/>
    <property type="match status" value="1"/>
</dbReference>
<gene>
    <name evidence="1" type="ORF">G2W53_044118</name>
</gene>
<reference evidence="1" key="1">
    <citation type="submission" date="2020-09" db="EMBL/GenBank/DDBJ databases">
        <title>Genome-Enabled Discovery of Anthraquinone Biosynthesis in Senna tora.</title>
        <authorList>
            <person name="Kang S.-H."/>
            <person name="Pandey R.P."/>
            <person name="Lee C.-M."/>
            <person name="Sim J.-S."/>
            <person name="Jeong J.-T."/>
            <person name="Choi B.-S."/>
            <person name="Jung M."/>
            <person name="Ginzburg D."/>
            <person name="Zhao K."/>
            <person name="Won S.Y."/>
            <person name="Oh T.-J."/>
            <person name="Yu Y."/>
            <person name="Kim N.-H."/>
            <person name="Lee O.R."/>
            <person name="Lee T.-H."/>
            <person name="Bashyal P."/>
            <person name="Kim T.-S."/>
            <person name="Lee W.-H."/>
            <person name="Kawkins C."/>
            <person name="Kim C.-K."/>
            <person name="Kim J.S."/>
            <person name="Ahn B.O."/>
            <person name="Rhee S.Y."/>
            <person name="Sohng J.K."/>
        </authorList>
    </citation>
    <scope>NUCLEOTIDE SEQUENCE</scope>
    <source>
        <tissue evidence="1">Leaf</tissue>
    </source>
</reference>